<dbReference type="Gene3D" id="3.40.630.10">
    <property type="entry name" value="Zn peptidases"/>
    <property type="match status" value="1"/>
</dbReference>
<dbReference type="Pfam" id="PF00883">
    <property type="entry name" value="Peptidase_M17"/>
    <property type="match status" value="1"/>
</dbReference>
<reference evidence="7 8" key="1">
    <citation type="submission" date="2023-09" db="EMBL/GenBank/DDBJ databases">
        <title>Whole genome shotgun sequencing (WGS) of Bosea sp. ZW T0_25, isolated from stored onions (Allium cepa).</title>
        <authorList>
            <person name="Stoll D.A."/>
            <person name="Huch M."/>
        </authorList>
    </citation>
    <scope>NUCLEOTIDE SEQUENCE [LARGE SCALE GENOMIC DNA]</scope>
    <source>
        <strain evidence="7 8">ZW T0_25</strain>
    </source>
</reference>
<evidence type="ECO:0000256" key="1">
    <source>
        <dbReference type="ARBA" id="ARBA00009528"/>
    </source>
</evidence>
<proteinExistence type="inferred from homology"/>
<dbReference type="PROSITE" id="PS00631">
    <property type="entry name" value="CYTOSOL_AP"/>
    <property type="match status" value="1"/>
</dbReference>
<gene>
    <name evidence="7" type="ORF">RKE40_19065</name>
</gene>
<dbReference type="Pfam" id="PF21337">
    <property type="entry name" value="Peptidase_M17_N_1"/>
    <property type="match status" value="1"/>
</dbReference>
<accession>A0ABU3SB42</accession>
<organism evidence="7 8">
    <name type="scientific">Bosea rubneri</name>
    <dbReference type="NCBI Taxonomy" id="3075434"/>
    <lineage>
        <taxon>Bacteria</taxon>
        <taxon>Pseudomonadati</taxon>
        <taxon>Pseudomonadota</taxon>
        <taxon>Alphaproteobacteria</taxon>
        <taxon>Hyphomicrobiales</taxon>
        <taxon>Boseaceae</taxon>
        <taxon>Bosea</taxon>
    </lineage>
</organism>
<evidence type="ECO:0000256" key="3">
    <source>
        <dbReference type="ARBA" id="ARBA00022670"/>
    </source>
</evidence>
<dbReference type="InterPro" id="IPR000819">
    <property type="entry name" value="Peptidase_M17_C"/>
</dbReference>
<feature type="domain" description="Cytosol aminopeptidase" evidence="6">
    <location>
        <begin position="309"/>
        <end position="316"/>
    </location>
</feature>
<evidence type="ECO:0000313" key="7">
    <source>
        <dbReference type="EMBL" id="MDU0342001.1"/>
    </source>
</evidence>
<dbReference type="GO" id="GO:0004177">
    <property type="term" value="F:aminopeptidase activity"/>
    <property type="evidence" value="ECO:0007669"/>
    <property type="project" value="UniProtKB-KW"/>
</dbReference>
<protein>
    <submittedName>
        <fullName evidence="7">Leucyl aminopeptidase family protein</fullName>
    </submittedName>
</protein>
<evidence type="ECO:0000256" key="5">
    <source>
        <dbReference type="ARBA" id="ARBA00023211"/>
    </source>
</evidence>
<evidence type="ECO:0000256" key="2">
    <source>
        <dbReference type="ARBA" id="ARBA00022438"/>
    </source>
</evidence>
<dbReference type="Gene3D" id="3.40.220.10">
    <property type="entry name" value="Leucine Aminopeptidase, subunit E, domain 1"/>
    <property type="match status" value="1"/>
</dbReference>
<evidence type="ECO:0000256" key="4">
    <source>
        <dbReference type="ARBA" id="ARBA00022801"/>
    </source>
</evidence>
<dbReference type="InterPro" id="IPR043472">
    <property type="entry name" value="Macro_dom-like"/>
</dbReference>
<evidence type="ECO:0000259" key="6">
    <source>
        <dbReference type="PROSITE" id="PS00631"/>
    </source>
</evidence>
<keyword evidence="8" id="KW-1185">Reference proteome</keyword>
<comment type="caution">
    <text evidence="7">The sequence shown here is derived from an EMBL/GenBank/DDBJ whole genome shotgun (WGS) entry which is preliminary data.</text>
</comment>
<dbReference type="PANTHER" id="PTHR11963:SF20">
    <property type="entry name" value="PEPTIDASE B"/>
    <property type="match status" value="1"/>
</dbReference>
<name>A0ABU3SB42_9HYPH</name>
<dbReference type="InterPro" id="IPR011356">
    <property type="entry name" value="Leucine_aapep/pepB"/>
</dbReference>
<keyword evidence="5" id="KW-0464">Manganese</keyword>
<dbReference type="PANTHER" id="PTHR11963">
    <property type="entry name" value="LEUCINE AMINOPEPTIDASE-RELATED"/>
    <property type="match status" value="1"/>
</dbReference>
<keyword evidence="2 7" id="KW-0031">Aminopeptidase</keyword>
<evidence type="ECO:0000313" key="8">
    <source>
        <dbReference type="Proteomes" id="UP001254257"/>
    </source>
</evidence>
<sequence>MPVHALLQPAGSPAIPVHCVAAGGWPELRAGLAPLARAFAQAQGFEARPGQHVLLPDANGALAAVLLGVEPATVRRRDPFAPGRLAALLPAGGYALSGEIGEPGLAALGWLLSAYRFERYRKPKPATARLVLPAGVDGEELTNLAESTALARDLVNTPANDLGPAEIEAAVRALGAAFGADVTSIVGDDLLAANFPMIHAVGRASPRAPRLIELRWGEEGDPRLTLVGKGVAFDTGGLNLKPDASMLLMKKDMGGAAAAIAAARMIMQAKLRVRLRLLVPAVENAVSGSAFRPGDVLPSRKGLKVEIGNTDAEGRLILADALALADEEAPELLIDYATLTGAARVALGPDLPPFYTHDEGLAAEIARLGMAVNDPVWRLPLWPAYDALLDSKVAEVNHISGGPFAGSVTAALFLNRFVEKSVSYAHFDIYGWNPSAKPGRPEGGECQGARLTYALARQLYPAR</sequence>
<dbReference type="PRINTS" id="PR00481">
    <property type="entry name" value="LAMNOPPTDASE"/>
</dbReference>
<dbReference type="SUPFAM" id="SSF53187">
    <property type="entry name" value="Zn-dependent exopeptidases"/>
    <property type="match status" value="1"/>
</dbReference>
<keyword evidence="4" id="KW-0378">Hydrolase</keyword>
<dbReference type="InterPro" id="IPR048816">
    <property type="entry name" value="Peptidase_M17_N_1"/>
</dbReference>
<keyword evidence="3" id="KW-0645">Protease</keyword>
<dbReference type="EMBL" id="JAWDID010000032">
    <property type="protein sequence ID" value="MDU0342001.1"/>
    <property type="molecule type" value="Genomic_DNA"/>
</dbReference>
<comment type="similarity">
    <text evidence="1">Belongs to the peptidase M17 family.</text>
</comment>
<dbReference type="Proteomes" id="UP001254257">
    <property type="component" value="Unassembled WGS sequence"/>
</dbReference>
<dbReference type="CDD" id="cd00433">
    <property type="entry name" value="Peptidase_M17"/>
    <property type="match status" value="1"/>
</dbReference>